<dbReference type="EMBL" id="GL376620">
    <property type="status" value="NOT_ANNOTATED_CDS"/>
    <property type="molecule type" value="Genomic_DNA"/>
</dbReference>
<keyword evidence="3" id="KW-1185">Reference proteome</keyword>
<dbReference type="EnsemblProtists" id="PYU1_T000628">
    <property type="protein sequence ID" value="PYU1_T000628"/>
    <property type="gene ID" value="PYU1_G000628"/>
</dbReference>
<dbReference type="eggNOG" id="ENOG502SEHC">
    <property type="taxonomic scope" value="Eukaryota"/>
</dbReference>
<dbReference type="STRING" id="431595.K3W6N7"/>
<dbReference type="OMA" id="CKQERDA"/>
<evidence type="ECO:0000313" key="2">
    <source>
        <dbReference type="EnsemblProtists" id="PYU1_T000628"/>
    </source>
</evidence>
<protein>
    <submittedName>
        <fullName evidence="2">Uncharacterized protein</fullName>
    </submittedName>
</protein>
<accession>K3W6N7</accession>
<evidence type="ECO:0000313" key="3">
    <source>
        <dbReference type="Proteomes" id="UP000019132"/>
    </source>
</evidence>
<feature type="coiled-coil region" evidence="1">
    <location>
        <begin position="476"/>
        <end position="517"/>
    </location>
</feature>
<sequence length="557" mass="63042">MAQRQRFLFVDLDGLLFAARSHVRQHPPVFNKELAVLEDTEIALNARELTKVLAYEVGEAQLIVCREGTFYNQNVADAEALIADGWKMKKKGALHHPTLDNMLRQTLQTYGAAVDSPSGSFSSKTLALAAGTLSSATLSCLELFLQRGWHVQLHILGLCAQEFTAQLEKFEHRYLDLKLDNLLYKRPVTVVADQTMSSSTVTKKSGDRSYPVGFYEKRRSAAVRLRMLQESPSEYTRSDEQQRFVFMDMDNITTSFFTSDHLYQQIPGAASTRDLRLNFKTLTERVCGKENPELVKRQLATYFKTSEVLAQAFKQRRWTLRKQETTSDTTLQLELYTQLLSSTTDARTLVLVTGDGNREDDDRSFIGIVRKYLENSWSVEIHSWLHSLSEAYVDFQKMYPKSFKVYPLDTDFHELITSVASTSPIGKDTNLPPYRLQRRPSGNGELLSLSVAQPDKNNGNNADSTRQIVEVFTTQLASLQTANAELMNKNRSLEDANAELLRKNQALEQRLSAFRSSASLMLNNNYIALLHRDLANLAQVFDDDQGNLSASSRTQTN</sequence>
<dbReference type="AlphaFoldDB" id="K3W6N7"/>
<dbReference type="InParanoid" id="K3W6N7"/>
<reference evidence="3" key="2">
    <citation type="submission" date="2010-04" db="EMBL/GenBank/DDBJ databases">
        <authorList>
            <person name="Buell R."/>
            <person name="Hamilton J."/>
            <person name="Hostetler J."/>
        </authorList>
    </citation>
    <scope>NUCLEOTIDE SEQUENCE [LARGE SCALE GENOMIC DNA]</scope>
    <source>
        <strain evidence="3">DAOM:BR144</strain>
    </source>
</reference>
<dbReference type="Proteomes" id="UP000019132">
    <property type="component" value="Unassembled WGS sequence"/>
</dbReference>
<reference evidence="3" key="1">
    <citation type="journal article" date="2010" name="Genome Biol.">
        <title>Genome sequence of the necrotrophic plant pathogen Pythium ultimum reveals original pathogenicity mechanisms and effector repertoire.</title>
        <authorList>
            <person name="Levesque C.A."/>
            <person name="Brouwer H."/>
            <person name="Cano L."/>
            <person name="Hamilton J.P."/>
            <person name="Holt C."/>
            <person name="Huitema E."/>
            <person name="Raffaele S."/>
            <person name="Robideau G.P."/>
            <person name="Thines M."/>
            <person name="Win J."/>
            <person name="Zerillo M.M."/>
            <person name="Beakes G.W."/>
            <person name="Boore J.L."/>
            <person name="Busam D."/>
            <person name="Dumas B."/>
            <person name="Ferriera S."/>
            <person name="Fuerstenberg S.I."/>
            <person name="Gachon C.M."/>
            <person name="Gaulin E."/>
            <person name="Govers F."/>
            <person name="Grenville-Briggs L."/>
            <person name="Horner N."/>
            <person name="Hostetler J."/>
            <person name="Jiang R.H."/>
            <person name="Johnson J."/>
            <person name="Krajaejun T."/>
            <person name="Lin H."/>
            <person name="Meijer H.J."/>
            <person name="Moore B."/>
            <person name="Morris P."/>
            <person name="Phuntmart V."/>
            <person name="Puiu D."/>
            <person name="Shetty J."/>
            <person name="Stajich J.E."/>
            <person name="Tripathy S."/>
            <person name="Wawra S."/>
            <person name="van West P."/>
            <person name="Whitty B.R."/>
            <person name="Coutinho P.M."/>
            <person name="Henrissat B."/>
            <person name="Martin F."/>
            <person name="Thomas P.D."/>
            <person name="Tyler B.M."/>
            <person name="De Vries R.P."/>
            <person name="Kamoun S."/>
            <person name="Yandell M."/>
            <person name="Tisserat N."/>
            <person name="Buell C.R."/>
        </authorList>
    </citation>
    <scope>NUCLEOTIDE SEQUENCE</scope>
    <source>
        <strain evidence="3">DAOM:BR144</strain>
    </source>
</reference>
<evidence type="ECO:0000256" key="1">
    <source>
        <dbReference type="SAM" id="Coils"/>
    </source>
</evidence>
<dbReference type="HOGENOM" id="CLU_489606_0_0_1"/>
<dbReference type="VEuPathDB" id="FungiDB:PYU1_G000628"/>
<organism evidence="2 3">
    <name type="scientific">Globisporangium ultimum (strain ATCC 200006 / CBS 805.95 / DAOM BR144)</name>
    <name type="common">Pythium ultimum</name>
    <dbReference type="NCBI Taxonomy" id="431595"/>
    <lineage>
        <taxon>Eukaryota</taxon>
        <taxon>Sar</taxon>
        <taxon>Stramenopiles</taxon>
        <taxon>Oomycota</taxon>
        <taxon>Peronosporomycetes</taxon>
        <taxon>Pythiales</taxon>
        <taxon>Pythiaceae</taxon>
        <taxon>Globisporangium</taxon>
    </lineage>
</organism>
<keyword evidence="1" id="KW-0175">Coiled coil</keyword>
<proteinExistence type="predicted"/>
<reference evidence="2" key="3">
    <citation type="submission" date="2015-02" db="UniProtKB">
        <authorList>
            <consortium name="EnsemblProtists"/>
        </authorList>
    </citation>
    <scope>IDENTIFICATION</scope>
    <source>
        <strain evidence="2">DAOM BR144</strain>
    </source>
</reference>
<name>K3W6N7_GLOUD</name>